<feature type="region of interest" description="Disordered" evidence="1">
    <location>
        <begin position="348"/>
        <end position="369"/>
    </location>
</feature>
<feature type="compositionally biased region" description="Basic and acidic residues" evidence="1">
    <location>
        <begin position="348"/>
        <end position="362"/>
    </location>
</feature>
<sequence length="486" mass="53875">MLQETFCRHSSPTCPEPRFPLAMSSILASIDRYSSIASPTWLALVVLGITILLGALRNVGKTAPASKSAASPSKEDESEGFDINKDREDGEWRPVKFCYPDVPPAAKRLSDIRPIPYRPFRWGAYHVNIGIKNMPWDDWIELDQDHVQYHKIKAHRLKHRLGEGRPVRIVDGGGVVRGGGLAAVELVHELAEYLSRRYPGDFAVTRHAKRVFFAGGGGGDDGGVDAFSDWGWNDLPAVKTITMTSPGVSYDLPLSLADGDRAAERAMEIAGLLIQDDLALMLEGTDGKYYFQAGSITLPVSSAQSLSIHSINLRDKEKLQTSLERFFRRLPVEKPVVRNNYFFQVTVPKEEGGEGDGEGHGEEETEAELDKEELAWARSVLGAEEEYGVGGHGWDKMKDGERTVVEWVRMRSERQTLRRLGRSGAVVFTIRTYLTPVVALAKEEGVAGRLASALRSWPEDVGRYKGQGKGGWYDVMLDYLDEIGQA</sequence>
<protein>
    <submittedName>
        <fullName evidence="3">Uncharacterized protein</fullName>
    </submittedName>
</protein>
<dbReference type="Proteomes" id="UP000567179">
    <property type="component" value="Unassembled WGS sequence"/>
</dbReference>
<evidence type="ECO:0000256" key="1">
    <source>
        <dbReference type="SAM" id="MobiDB-lite"/>
    </source>
</evidence>
<dbReference type="AlphaFoldDB" id="A0A8H5BH02"/>
<accession>A0A8H5BH02</accession>
<proteinExistence type="predicted"/>
<dbReference type="OrthoDB" id="497541at2759"/>
<keyword evidence="2" id="KW-1133">Transmembrane helix</keyword>
<keyword evidence="4" id="KW-1185">Reference proteome</keyword>
<keyword evidence="2" id="KW-0812">Transmembrane</keyword>
<feature type="region of interest" description="Disordered" evidence="1">
    <location>
        <begin position="64"/>
        <end position="87"/>
    </location>
</feature>
<evidence type="ECO:0000313" key="4">
    <source>
        <dbReference type="Proteomes" id="UP000567179"/>
    </source>
</evidence>
<dbReference type="EMBL" id="JAACJJ010000028">
    <property type="protein sequence ID" value="KAF5322711.1"/>
    <property type="molecule type" value="Genomic_DNA"/>
</dbReference>
<evidence type="ECO:0000313" key="3">
    <source>
        <dbReference type="EMBL" id="KAF5322711.1"/>
    </source>
</evidence>
<dbReference type="Pfam" id="PF11927">
    <property type="entry name" value="HODM_asu-like"/>
    <property type="match status" value="1"/>
</dbReference>
<evidence type="ECO:0000256" key="2">
    <source>
        <dbReference type="SAM" id="Phobius"/>
    </source>
</evidence>
<name>A0A8H5BH02_9AGAR</name>
<gene>
    <name evidence="3" type="ORF">D9619_000867</name>
</gene>
<organism evidence="3 4">
    <name type="scientific">Psilocybe cf. subviscida</name>
    <dbReference type="NCBI Taxonomy" id="2480587"/>
    <lineage>
        <taxon>Eukaryota</taxon>
        <taxon>Fungi</taxon>
        <taxon>Dikarya</taxon>
        <taxon>Basidiomycota</taxon>
        <taxon>Agaricomycotina</taxon>
        <taxon>Agaricomycetes</taxon>
        <taxon>Agaricomycetidae</taxon>
        <taxon>Agaricales</taxon>
        <taxon>Agaricineae</taxon>
        <taxon>Strophariaceae</taxon>
        <taxon>Psilocybe</taxon>
    </lineage>
</organism>
<dbReference type="InterPro" id="IPR021848">
    <property type="entry name" value="HODM_asu-like"/>
</dbReference>
<comment type="caution">
    <text evidence="3">The sequence shown here is derived from an EMBL/GenBank/DDBJ whole genome shotgun (WGS) entry which is preliminary data.</text>
</comment>
<keyword evidence="2" id="KW-0472">Membrane</keyword>
<reference evidence="3 4" key="1">
    <citation type="journal article" date="2020" name="ISME J.">
        <title>Uncovering the hidden diversity of litter-decomposition mechanisms in mushroom-forming fungi.</title>
        <authorList>
            <person name="Floudas D."/>
            <person name="Bentzer J."/>
            <person name="Ahren D."/>
            <person name="Johansson T."/>
            <person name="Persson P."/>
            <person name="Tunlid A."/>
        </authorList>
    </citation>
    <scope>NUCLEOTIDE SEQUENCE [LARGE SCALE GENOMIC DNA]</scope>
    <source>
        <strain evidence="3 4">CBS 101986</strain>
    </source>
</reference>
<feature type="transmembrane region" description="Helical" evidence="2">
    <location>
        <begin position="41"/>
        <end position="59"/>
    </location>
</feature>